<accession>A0A381ZAA0</accession>
<protein>
    <recommendedName>
        <fullName evidence="3">PEGA domain-containing protein</fullName>
    </recommendedName>
</protein>
<sequence>MKLASKKVVYFFLSFVFFLIVFFYIFSRGINVSVLPTEIEGDSKINIEKGVGFSFGKRLIFFPGKKTISVTAPGYYKKEITFELSKTSNVITLELQKLPGKAIFELVPKVNAKVLVDSIEVNLE</sequence>
<evidence type="ECO:0000313" key="2">
    <source>
        <dbReference type="EMBL" id="SVA86216.1"/>
    </source>
</evidence>
<feature type="non-terminal residue" evidence="2">
    <location>
        <position position="124"/>
    </location>
</feature>
<name>A0A381ZAA0_9ZZZZ</name>
<dbReference type="EMBL" id="UINC01020559">
    <property type="protein sequence ID" value="SVA86216.1"/>
    <property type="molecule type" value="Genomic_DNA"/>
</dbReference>
<keyword evidence="1" id="KW-0472">Membrane</keyword>
<evidence type="ECO:0000256" key="1">
    <source>
        <dbReference type="SAM" id="Phobius"/>
    </source>
</evidence>
<gene>
    <name evidence="2" type="ORF">METZ01_LOCUS139070</name>
</gene>
<keyword evidence="1" id="KW-1133">Transmembrane helix</keyword>
<evidence type="ECO:0008006" key="3">
    <source>
        <dbReference type="Google" id="ProtNLM"/>
    </source>
</evidence>
<dbReference type="AlphaFoldDB" id="A0A381ZAA0"/>
<organism evidence="2">
    <name type="scientific">marine metagenome</name>
    <dbReference type="NCBI Taxonomy" id="408172"/>
    <lineage>
        <taxon>unclassified sequences</taxon>
        <taxon>metagenomes</taxon>
        <taxon>ecological metagenomes</taxon>
    </lineage>
</organism>
<proteinExistence type="predicted"/>
<reference evidence="2" key="1">
    <citation type="submission" date="2018-05" db="EMBL/GenBank/DDBJ databases">
        <authorList>
            <person name="Lanie J.A."/>
            <person name="Ng W.-L."/>
            <person name="Kazmierczak K.M."/>
            <person name="Andrzejewski T.M."/>
            <person name="Davidsen T.M."/>
            <person name="Wayne K.J."/>
            <person name="Tettelin H."/>
            <person name="Glass J.I."/>
            <person name="Rusch D."/>
            <person name="Podicherti R."/>
            <person name="Tsui H.-C.T."/>
            <person name="Winkler M.E."/>
        </authorList>
    </citation>
    <scope>NUCLEOTIDE SEQUENCE</scope>
</reference>
<feature type="transmembrane region" description="Helical" evidence="1">
    <location>
        <begin position="7"/>
        <end position="26"/>
    </location>
</feature>
<keyword evidence="1" id="KW-0812">Transmembrane</keyword>